<feature type="transmembrane region" description="Helical" evidence="5">
    <location>
        <begin position="413"/>
        <end position="436"/>
    </location>
</feature>
<dbReference type="Gene3D" id="1.20.1720.10">
    <property type="entry name" value="Multidrug resistance protein D"/>
    <property type="match status" value="1"/>
</dbReference>
<evidence type="ECO:0000256" key="5">
    <source>
        <dbReference type="SAM" id="Phobius"/>
    </source>
</evidence>
<feature type="transmembrane region" description="Helical" evidence="5">
    <location>
        <begin position="215"/>
        <end position="231"/>
    </location>
</feature>
<dbReference type="PANTHER" id="PTHR42718:SF42">
    <property type="entry name" value="EXPORT PROTEIN"/>
    <property type="match status" value="1"/>
</dbReference>
<dbReference type="AlphaFoldDB" id="A0A1H9S4J5"/>
<evidence type="ECO:0000256" key="1">
    <source>
        <dbReference type="ARBA" id="ARBA00004651"/>
    </source>
</evidence>
<gene>
    <name evidence="7" type="ORF">SAMN05661109_01054</name>
</gene>
<keyword evidence="2 5" id="KW-0812">Transmembrane</keyword>
<name>A0A1H9S4J5_9CORY</name>
<dbReference type="STRING" id="1121357.SAMN05661109_01054"/>
<dbReference type="PROSITE" id="PS50850">
    <property type="entry name" value="MFS"/>
    <property type="match status" value="1"/>
</dbReference>
<organism evidence="7 8">
    <name type="scientific">Corynebacterium cystitidis DSM 20524</name>
    <dbReference type="NCBI Taxonomy" id="1121357"/>
    <lineage>
        <taxon>Bacteria</taxon>
        <taxon>Bacillati</taxon>
        <taxon>Actinomycetota</taxon>
        <taxon>Actinomycetes</taxon>
        <taxon>Mycobacteriales</taxon>
        <taxon>Corynebacteriaceae</taxon>
        <taxon>Corynebacterium</taxon>
    </lineage>
</organism>
<dbReference type="EMBL" id="FOGQ01000003">
    <property type="protein sequence ID" value="SER79986.1"/>
    <property type="molecule type" value="Genomic_DNA"/>
</dbReference>
<dbReference type="Pfam" id="PF07690">
    <property type="entry name" value="MFS_1"/>
    <property type="match status" value="1"/>
</dbReference>
<comment type="subcellular location">
    <subcellularLocation>
        <location evidence="1">Cell membrane</location>
        <topology evidence="1">Multi-pass membrane protein</topology>
    </subcellularLocation>
</comment>
<feature type="transmembrane region" description="Helical" evidence="5">
    <location>
        <begin position="386"/>
        <end position="407"/>
    </location>
</feature>
<keyword evidence="4 5" id="KW-0472">Membrane</keyword>
<evidence type="ECO:0000313" key="8">
    <source>
        <dbReference type="Proteomes" id="UP000198929"/>
    </source>
</evidence>
<feature type="transmembrane region" description="Helical" evidence="5">
    <location>
        <begin position="98"/>
        <end position="119"/>
    </location>
</feature>
<evidence type="ECO:0000256" key="3">
    <source>
        <dbReference type="ARBA" id="ARBA00022989"/>
    </source>
</evidence>
<feature type="transmembrane region" description="Helical" evidence="5">
    <location>
        <begin position="316"/>
        <end position="336"/>
    </location>
</feature>
<dbReference type="Gene3D" id="1.20.1250.20">
    <property type="entry name" value="MFS general substrate transporter like domains"/>
    <property type="match status" value="1"/>
</dbReference>
<dbReference type="InterPro" id="IPR036259">
    <property type="entry name" value="MFS_trans_sf"/>
</dbReference>
<dbReference type="GO" id="GO:0005886">
    <property type="term" value="C:plasma membrane"/>
    <property type="evidence" value="ECO:0007669"/>
    <property type="project" value="UniProtKB-SubCell"/>
</dbReference>
<reference evidence="8" key="1">
    <citation type="submission" date="2016-10" db="EMBL/GenBank/DDBJ databases">
        <authorList>
            <person name="Varghese N."/>
            <person name="Submissions S."/>
        </authorList>
    </citation>
    <scope>NUCLEOTIDE SEQUENCE [LARGE SCALE GENOMIC DNA]</scope>
    <source>
        <strain evidence="8">DSM 20524</strain>
    </source>
</reference>
<feature type="transmembrane region" description="Helical" evidence="5">
    <location>
        <begin position="43"/>
        <end position="61"/>
    </location>
</feature>
<evidence type="ECO:0000313" key="7">
    <source>
        <dbReference type="EMBL" id="SER79986.1"/>
    </source>
</evidence>
<feature type="domain" description="Major facilitator superfamily (MFS) profile" evidence="6">
    <location>
        <begin position="1"/>
        <end position="441"/>
    </location>
</feature>
<feature type="transmembrane region" description="Helical" evidence="5">
    <location>
        <begin position="193"/>
        <end position="209"/>
    </location>
</feature>
<feature type="transmembrane region" description="Helical" evidence="5">
    <location>
        <begin position="288"/>
        <end position="309"/>
    </location>
</feature>
<feature type="transmembrane region" description="Helical" evidence="5">
    <location>
        <begin position="131"/>
        <end position="153"/>
    </location>
</feature>
<accession>A0A1H9S4J5</accession>
<protein>
    <submittedName>
        <fullName evidence="7">Major Facilitator Superfamily protein</fullName>
    </submittedName>
</protein>
<dbReference type="Proteomes" id="UP000198929">
    <property type="component" value="Unassembled WGS sequence"/>
</dbReference>
<dbReference type="InterPro" id="IPR020846">
    <property type="entry name" value="MFS_dom"/>
</dbReference>
<evidence type="ECO:0000256" key="4">
    <source>
        <dbReference type="ARBA" id="ARBA00023136"/>
    </source>
</evidence>
<keyword evidence="8" id="KW-1185">Reference proteome</keyword>
<sequence>MQSKRNSRWYALSALSLGYFLVMADQAIVPVLTPHLPAGVEDSVWITSVYLLFTVVPMLVTGRLGDRVGQRRMYLIGLVVYLAGLALASVAASISVLVIARAIQGLGAAAFLPQAFGVINRVFPADARGPAYAVWGVVGSLGSLIGPVFAGAVVEGAGWRATFAAQVLCGLVALGLAVMWVPRLSTTTARIDAPSVIVSLVGLGGVIYGIQYGSWPAGIVGTLALLIFMWLQRGGGDEALLPLCLFANRNFTLGSLGIAAMGFAVAAQFIPIMYWLQDGRGMDAVTAGALTVPMSVVALILTPFVGVAADKVNPKILSAIGFATMSASMVWAWWVMVSGAAVWWMLGITALKGVGSAFIWAPNAATTMRTIPREMAGAASGAYNTVRQVGSVVGVATIGGAMGVWLPQFGVEHAAAGTMLILAAVMCAGLIASFFLQSDIQARKR</sequence>
<feature type="transmembrane region" description="Helical" evidence="5">
    <location>
        <begin position="251"/>
        <end position="276"/>
    </location>
</feature>
<evidence type="ECO:0000256" key="2">
    <source>
        <dbReference type="ARBA" id="ARBA00022692"/>
    </source>
</evidence>
<feature type="transmembrane region" description="Helical" evidence="5">
    <location>
        <begin position="159"/>
        <end position="181"/>
    </location>
</feature>
<keyword evidence="3 5" id="KW-1133">Transmembrane helix</keyword>
<feature type="transmembrane region" description="Helical" evidence="5">
    <location>
        <begin position="73"/>
        <end position="92"/>
    </location>
</feature>
<dbReference type="InterPro" id="IPR011701">
    <property type="entry name" value="MFS"/>
</dbReference>
<dbReference type="GO" id="GO:0022857">
    <property type="term" value="F:transmembrane transporter activity"/>
    <property type="evidence" value="ECO:0007669"/>
    <property type="project" value="InterPro"/>
</dbReference>
<dbReference type="RefSeq" id="WP_092257206.1">
    <property type="nucleotide sequence ID" value="NZ_CP047199.1"/>
</dbReference>
<dbReference type="SUPFAM" id="SSF103473">
    <property type="entry name" value="MFS general substrate transporter"/>
    <property type="match status" value="1"/>
</dbReference>
<dbReference type="PANTHER" id="PTHR42718">
    <property type="entry name" value="MAJOR FACILITATOR SUPERFAMILY MULTIDRUG TRANSPORTER MFSC"/>
    <property type="match status" value="1"/>
</dbReference>
<proteinExistence type="predicted"/>
<feature type="transmembrane region" description="Helical" evidence="5">
    <location>
        <begin position="342"/>
        <end position="365"/>
    </location>
</feature>
<evidence type="ECO:0000259" key="6">
    <source>
        <dbReference type="PROSITE" id="PS50850"/>
    </source>
</evidence>